<dbReference type="GO" id="GO:1990904">
    <property type="term" value="C:ribonucleoprotein complex"/>
    <property type="evidence" value="ECO:0007669"/>
    <property type="project" value="UniProtKB-KW"/>
</dbReference>
<evidence type="ECO:0000313" key="1">
    <source>
        <dbReference type="EMBL" id="MCA9375162.1"/>
    </source>
</evidence>
<keyword evidence="1" id="KW-0687">Ribonucleoprotein</keyword>
<comment type="caution">
    <text evidence="1">The sequence shown here is derived from an EMBL/GenBank/DDBJ whole genome shotgun (WGS) entry which is preliminary data.</text>
</comment>
<dbReference type="GO" id="GO:0003735">
    <property type="term" value="F:structural constituent of ribosome"/>
    <property type="evidence" value="ECO:0007669"/>
    <property type="project" value="InterPro"/>
</dbReference>
<gene>
    <name evidence="1" type="ORF">KC622_02420</name>
</gene>
<dbReference type="Proteomes" id="UP000748332">
    <property type="component" value="Unassembled WGS sequence"/>
</dbReference>
<accession>A0A955HZT2</accession>
<name>A0A955HZT2_9BACT</name>
<reference evidence="1" key="2">
    <citation type="journal article" date="2021" name="Microbiome">
        <title>Successional dynamics and alternative stable states in a saline activated sludge microbial community over 9 years.</title>
        <authorList>
            <person name="Wang Y."/>
            <person name="Ye J."/>
            <person name="Ju F."/>
            <person name="Liu L."/>
            <person name="Boyd J.A."/>
            <person name="Deng Y."/>
            <person name="Parks D.H."/>
            <person name="Jiang X."/>
            <person name="Yin X."/>
            <person name="Woodcroft B.J."/>
            <person name="Tyson G.W."/>
            <person name="Hugenholtz P."/>
            <person name="Polz M.F."/>
            <person name="Zhang T."/>
        </authorList>
    </citation>
    <scope>NUCLEOTIDE SEQUENCE</scope>
    <source>
        <strain evidence="1">HKST-UBA16</strain>
    </source>
</reference>
<dbReference type="GO" id="GO:0006412">
    <property type="term" value="P:translation"/>
    <property type="evidence" value="ECO:0007669"/>
    <property type="project" value="InterPro"/>
</dbReference>
<evidence type="ECO:0000313" key="2">
    <source>
        <dbReference type="Proteomes" id="UP000748332"/>
    </source>
</evidence>
<sequence length="66" mass="7971">MSVIVHPNENIDVALGKLQREMVRENILGAFRDKVYRIKKSVLKVQQRREWGKMKRRRRKAARRAR</sequence>
<organism evidence="1 2">
    <name type="scientific">Candidatus Dojkabacteria bacterium</name>
    <dbReference type="NCBI Taxonomy" id="2099670"/>
    <lineage>
        <taxon>Bacteria</taxon>
        <taxon>Candidatus Dojkabacteria</taxon>
    </lineage>
</organism>
<dbReference type="AlphaFoldDB" id="A0A955HZT2"/>
<protein>
    <submittedName>
        <fullName evidence="1">Ribosomal protein S21/MRP21</fullName>
    </submittedName>
</protein>
<dbReference type="EMBL" id="JAGQLM010000100">
    <property type="protein sequence ID" value="MCA9375162.1"/>
    <property type="molecule type" value="Genomic_DNA"/>
</dbReference>
<reference evidence="1" key="1">
    <citation type="submission" date="2020-04" db="EMBL/GenBank/DDBJ databases">
        <authorList>
            <person name="Zhang T."/>
        </authorList>
    </citation>
    <scope>NUCLEOTIDE SEQUENCE</scope>
    <source>
        <strain evidence="1">HKST-UBA16</strain>
    </source>
</reference>
<keyword evidence="1" id="KW-0689">Ribosomal protein</keyword>
<dbReference type="GO" id="GO:0005840">
    <property type="term" value="C:ribosome"/>
    <property type="evidence" value="ECO:0007669"/>
    <property type="project" value="UniProtKB-KW"/>
</dbReference>
<proteinExistence type="predicted"/>